<comment type="caution">
    <text evidence="1">The sequence shown here is derived from an EMBL/GenBank/DDBJ whole genome shotgun (WGS) entry which is preliminary data.</text>
</comment>
<organism evidence="1 2">
    <name type="scientific">Psychrosphaera aquimarina</name>
    <dbReference type="NCBI Taxonomy" id="2044854"/>
    <lineage>
        <taxon>Bacteria</taxon>
        <taxon>Pseudomonadati</taxon>
        <taxon>Pseudomonadota</taxon>
        <taxon>Gammaproteobacteria</taxon>
        <taxon>Alteromonadales</taxon>
        <taxon>Pseudoalteromonadaceae</taxon>
        <taxon>Psychrosphaera</taxon>
    </lineage>
</organism>
<dbReference type="SUPFAM" id="SSF48371">
    <property type="entry name" value="ARM repeat"/>
    <property type="match status" value="1"/>
</dbReference>
<name>A0ABU3R4J2_9GAMM</name>
<evidence type="ECO:0000313" key="2">
    <source>
        <dbReference type="Proteomes" id="UP001257914"/>
    </source>
</evidence>
<dbReference type="RefSeq" id="WP_315947834.1">
    <property type="nucleotide sequence ID" value="NZ_JAWCUA010000010.1"/>
</dbReference>
<dbReference type="Gene3D" id="1.25.10.10">
    <property type="entry name" value="Leucine-rich Repeat Variant"/>
    <property type="match status" value="1"/>
</dbReference>
<accession>A0ABU3R4J2</accession>
<evidence type="ECO:0008006" key="3">
    <source>
        <dbReference type="Google" id="ProtNLM"/>
    </source>
</evidence>
<gene>
    <name evidence="1" type="ORF">RT723_14715</name>
</gene>
<dbReference type="EMBL" id="JAWCUA010000010">
    <property type="protein sequence ID" value="MDU0114218.1"/>
    <property type="molecule type" value="Genomic_DNA"/>
</dbReference>
<dbReference type="InterPro" id="IPR011989">
    <property type="entry name" value="ARM-like"/>
</dbReference>
<sequence length="263" mass="29126">MIKTIIIVTSLIVILFSSSLRASNTGDLTLLLEKATSVDYQDIQHARKIATKLNQQASHSEEVLTSILNALQQSPSNTLFAKYLLPDLALNPSKKVTNTALMLLTSQQPNDQLIGLEIISSRKIKSSDEKEALLIALFNLFDVMSNEQVIDNVFGLLQSQSFSKDSYFRLAQALQPLCKHPNESIRSNSYFAIARFAQDEHQLLCIVDSLKTQSNVLKTSAIMALSQSNVKGSTIKNAMKAFANDQSQSQENRASARQILTSY</sequence>
<evidence type="ECO:0000313" key="1">
    <source>
        <dbReference type="EMBL" id="MDU0114218.1"/>
    </source>
</evidence>
<keyword evidence="2" id="KW-1185">Reference proteome</keyword>
<dbReference type="Proteomes" id="UP001257914">
    <property type="component" value="Unassembled WGS sequence"/>
</dbReference>
<dbReference type="InterPro" id="IPR016024">
    <property type="entry name" value="ARM-type_fold"/>
</dbReference>
<protein>
    <recommendedName>
        <fullName evidence="3">HEAT repeat domain-containing protein</fullName>
    </recommendedName>
</protein>
<reference evidence="1 2" key="1">
    <citation type="submission" date="2023-10" db="EMBL/GenBank/DDBJ databases">
        <title>Psychrosphaera aquimaarina strain SW33 isolated from seawater.</title>
        <authorList>
            <person name="Bayburt H."/>
            <person name="Kim J.M."/>
            <person name="Choi B.J."/>
            <person name="Jeon C.O."/>
        </authorList>
    </citation>
    <scope>NUCLEOTIDE SEQUENCE [LARGE SCALE GENOMIC DNA]</scope>
    <source>
        <strain evidence="1 2">KCTC 52743</strain>
    </source>
</reference>
<proteinExistence type="predicted"/>